<dbReference type="SUPFAM" id="SSF46955">
    <property type="entry name" value="Putative DNA-binding domain"/>
    <property type="match status" value="1"/>
</dbReference>
<evidence type="ECO:0000259" key="2">
    <source>
        <dbReference type="PROSITE" id="PS50937"/>
    </source>
</evidence>
<dbReference type="EMBL" id="VCIA01000002">
    <property type="protein sequence ID" value="TMN18822.1"/>
    <property type="molecule type" value="Genomic_DNA"/>
</dbReference>
<dbReference type="Pfam" id="PF13411">
    <property type="entry name" value="MerR_1"/>
    <property type="match status" value="1"/>
</dbReference>
<evidence type="ECO:0000313" key="4">
    <source>
        <dbReference type="EMBL" id="TMN18822.1"/>
    </source>
</evidence>
<evidence type="ECO:0000313" key="5">
    <source>
        <dbReference type="Proteomes" id="UP000306980"/>
    </source>
</evidence>
<dbReference type="InterPro" id="IPR025052">
    <property type="entry name" value="DUF3967"/>
</dbReference>
<dbReference type="Proteomes" id="UP000306980">
    <property type="component" value="Unassembled WGS sequence"/>
</dbReference>
<sequence>MFTLYRCNARMNSKGGERMKVYNPGDIADLLKLKVSTIRKYSIMLEELGYTFEKNNRNQRYYTDADIITLRKLVTFKDNGMTLGESAEAVILWHNGNESEQEGITPYQTDTHNDTKPHNDDIMELKSMIHKQNELIEGLTKRLDEQQEYIDQRLEERDKALMQSINESLETRKQIAAENNKENNKGFFHKLFKRGSKGSSS</sequence>
<gene>
    <name evidence="3" type="ORF">FFL34_17725</name>
    <name evidence="4" type="ORF">FFL34_17890</name>
</gene>
<proteinExistence type="predicted"/>
<reference evidence="4 5" key="1">
    <citation type="submission" date="2019-05" db="EMBL/GenBank/DDBJ databases">
        <title>Genomic analysis of Lentibacillus sp. NKC220-2.</title>
        <authorList>
            <person name="Oh Y.J."/>
        </authorList>
    </citation>
    <scope>NUCLEOTIDE SEQUENCE [LARGE SCALE GENOMIC DNA]</scope>
    <source>
        <strain evidence="4 5">NKC220-2</strain>
    </source>
</reference>
<dbReference type="InterPro" id="IPR000551">
    <property type="entry name" value="MerR-type_HTH_dom"/>
</dbReference>
<organism evidence="4 5">
    <name type="scientific">Lentibacillus cibarius</name>
    <dbReference type="NCBI Taxonomy" id="2583219"/>
    <lineage>
        <taxon>Bacteria</taxon>
        <taxon>Bacillati</taxon>
        <taxon>Bacillota</taxon>
        <taxon>Bacilli</taxon>
        <taxon>Bacillales</taxon>
        <taxon>Bacillaceae</taxon>
        <taxon>Lentibacillus</taxon>
    </lineage>
</organism>
<evidence type="ECO:0000256" key="1">
    <source>
        <dbReference type="SAM" id="Coils"/>
    </source>
</evidence>
<dbReference type="SMART" id="SM00422">
    <property type="entry name" value="HTH_MERR"/>
    <property type="match status" value="1"/>
</dbReference>
<protein>
    <submittedName>
        <fullName evidence="4">MerR family transcriptional regulator</fullName>
    </submittedName>
</protein>
<dbReference type="InterPro" id="IPR009061">
    <property type="entry name" value="DNA-bd_dom_put_sf"/>
</dbReference>
<accession>A0A5S3QFG4</accession>
<name>A0A5S3QFG4_9BACI</name>
<feature type="domain" description="HTH merR-type" evidence="2">
    <location>
        <begin position="53"/>
        <end position="92"/>
    </location>
</feature>
<dbReference type="OrthoDB" id="9429461at2"/>
<dbReference type="GO" id="GO:0003677">
    <property type="term" value="F:DNA binding"/>
    <property type="evidence" value="ECO:0007669"/>
    <property type="project" value="InterPro"/>
</dbReference>
<dbReference type="GO" id="GO:0006355">
    <property type="term" value="P:regulation of DNA-templated transcription"/>
    <property type="evidence" value="ECO:0007669"/>
    <property type="project" value="InterPro"/>
</dbReference>
<keyword evidence="1" id="KW-0175">Coiled coil</keyword>
<evidence type="ECO:0000313" key="3">
    <source>
        <dbReference type="EMBL" id="TMN18794.1"/>
    </source>
</evidence>
<dbReference type="AlphaFoldDB" id="A0A5S3QFG4"/>
<dbReference type="Pfam" id="PF13152">
    <property type="entry name" value="DUF3967"/>
    <property type="match status" value="1"/>
</dbReference>
<dbReference type="PROSITE" id="PS50937">
    <property type="entry name" value="HTH_MERR_2"/>
    <property type="match status" value="1"/>
</dbReference>
<feature type="coiled-coil region" evidence="1">
    <location>
        <begin position="122"/>
        <end position="156"/>
    </location>
</feature>
<dbReference type="Gene3D" id="1.10.1660.10">
    <property type="match status" value="1"/>
</dbReference>
<dbReference type="EMBL" id="VCIA01000002">
    <property type="protein sequence ID" value="TMN18794.1"/>
    <property type="molecule type" value="Genomic_DNA"/>
</dbReference>
<comment type="caution">
    <text evidence="4">The sequence shown here is derived from an EMBL/GenBank/DDBJ whole genome shotgun (WGS) entry which is preliminary data.</text>
</comment>